<sequence>MSDKTPKTDKDAWADREWSQADFDRAQSPEALPGAVRDAFPRTRGPQKTPTKVPVSIRLSADVVAHFKAGGPGWQRRIDETLKKVIAEQ</sequence>
<dbReference type="RefSeq" id="WP_131617138.1">
    <property type="nucleotide sequence ID" value="NZ_CP036532.1"/>
</dbReference>
<dbReference type="Pfam" id="PF14384">
    <property type="entry name" value="BrnA_antitoxin"/>
    <property type="match status" value="1"/>
</dbReference>
<evidence type="ECO:0000313" key="2">
    <source>
        <dbReference type="EMBL" id="QBK31475.1"/>
    </source>
</evidence>
<accession>A0A4P6V2Q7</accession>
<protein>
    <recommendedName>
        <fullName evidence="4">BrnA antitoxin family protein</fullName>
    </recommendedName>
</protein>
<feature type="compositionally biased region" description="Basic and acidic residues" evidence="1">
    <location>
        <begin position="1"/>
        <end position="27"/>
    </location>
</feature>
<evidence type="ECO:0000313" key="3">
    <source>
        <dbReference type="Proteomes" id="UP000293719"/>
    </source>
</evidence>
<dbReference type="KEGG" id="rpod:E0E05_13175"/>
<organism evidence="2 3">
    <name type="scientific">Roseitalea porphyridii</name>
    <dbReference type="NCBI Taxonomy" id="1852022"/>
    <lineage>
        <taxon>Bacteria</taxon>
        <taxon>Pseudomonadati</taxon>
        <taxon>Pseudomonadota</taxon>
        <taxon>Alphaproteobacteria</taxon>
        <taxon>Hyphomicrobiales</taxon>
        <taxon>Ahrensiaceae</taxon>
        <taxon>Roseitalea</taxon>
    </lineage>
</organism>
<dbReference type="OrthoDB" id="361944at2"/>
<keyword evidence="3" id="KW-1185">Reference proteome</keyword>
<reference evidence="2 3" key="1">
    <citation type="journal article" date="2017" name="Int. J. Syst. Evol. Microbiol.">
        <title>Roseitalea porphyridii gen. nov., sp. nov., isolated from a red alga, and reclassification of Hoeflea suaedae Chung et al. 2013 as Pseudohoeflea suaedae gen. nov., comb. nov.</title>
        <authorList>
            <person name="Hyeon J.W."/>
            <person name="Jeong S.E."/>
            <person name="Baek K."/>
            <person name="Jeon C.O."/>
        </authorList>
    </citation>
    <scope>NUCLEOTIDE SEQUENCE [LARGE SCALE GENOMIC DNA]</scope>
    <source>
        <strain evidence="2 3">MA7-20</strain>
    </source>
</reference>
<dbReference type="InterPro" id="IPR025528">
    <property type="entry name" value="BrnA_antitoxin"/>
</dbReference>
<feature type="region of interest" description="Disordered" evidence="1">
    <location>
        <begin position="1"/>
        <end position="53"/>
    </location>
</feature>
<gene>
    <name evidence="2" type="ORF">E0E05_13175</name>
</gene>
<dbReference type="EMBL" id="CP036532">
    <property type="protein sequence ID" value="QBK31475.1"/>
    <property type="molecule type" value="Genomic_DNA"/>
</dbReference>
<evidence type="ECO:0008006" key="4">
    <source>
        <dbReference type="Google" id="ProtNLM"/>
    </source>
</evidence>
<name>A0A4P6V2Q7_9HYPH</name>
<dbReference type="AlphaFoldDB" id="A0A4P6V2Q7"/>
<evidence type="ECO:0000256" key="1">
    <source>
        <dbReference type="SAM" id="MobiDB-lite"/>
    </source>
</evidence>
<dbReference type="Proteomes" id="UP000293719">
    <property type="component" value="Chromosome"/>
</dbReference>
<proteinExistence type="predicted"/>
<dbReference type="GeneID" id="90768255"/>